<protein>
    <submittedName>
        <fullName evidence="1">Uncharacterized protein</fullName>
    </submittedName>
</protein>
<evidence type="ECO:0000313" key="1">
    <source>
        <dbReference type="EMBL" id="SPX54496.1"/>
    </source>
</evidence>
<evidence type="ECO:0000313" key="2">
    <source>
        <dbReference type="Proteomes" id="UP000251123"/>
    </source>
</evidence>
<name>A0A2X1RG28_KLEPN</name>
<gene>
    <name evidence="1" type="ORF">NCTC9601_01635</name>
</gene>
<dbReference type="EMBL" id="UASN01000016">
    <property type="protein sequence ID" value="SPX54496.1"/>
    <property type="molecule type" value="Genomic_DNA"/>
</dbReference>
<proteinExistence type="predicted"/>
<organism evidence="1 2">
    <name type="scientific">Klebsiella pneumoniae</name>
    <dbReference type="NCBI Taxonomy" id="573"/>
    <lineage>
        <taxon>Bacteria</taxon>
        <taxon>Pseudomonadati</taxon>
        <taxon>Pseudomonadota</taxon>
        <taxon>Gammaproteobacteria</taxon>
        <taxon>Enterobacterales</taxon>
        <taxon>Enterobacteriaceae</taxon>
        <taxon>Klebsiella/Raoultella group</taxon>
        <taxon>Klebsiella</taxon>
        <taxon>Klebsiella pneumoniae complex</taxon>
    </lineage>
</organism>
<dbReference type="Proteomes" id="UP000251123">
    <property type="component" value="Unassembled WGS sequence"/>
</dbReference>
<dbReference type="AlphaFoldDB" id="A0A2X1RG28"/>
<sequence length="146" mass="17343">MKILIKLSNDWPEHVSGNPVLDRWVHKIPWSGIECFLLCEDGNVYQSYIKMPFFVEIKEFQLFRHTHIDETSFMIEEINEWPEGVNIRKGFISKTDKRHPYNKKENGCWYVSPEGNDAVIIFDAPEIQEHKNRYKEMPIISCEVLK</sequence>
<accession>A0A2X1RG28</accession>
<reference evidence="1 2" key="1">
    <citation type="submission" date="2018-06" db="EMBL/GenBank/DDBJ databases">
        <authorList>
            <consortium name="Pathogen Informatics"/>
            <person name="Doyle S."/>
        </authorList>
    </citation>
    <scope>NUCLEOTIDE SEQUENCE [LARGE SCALE GENOMIC DNA]</scope>
    <source>
        <strain evidence="1 2">NCTC9601</strain>
    </source>
</reference>